<evidence type="ECO:0000313" key="9">
    <source>
        <dbReference type="EMBL" id="NEK56261.1"/>
    </source>
</evidence>
<dbReference type="InterPro" id="IPR022791">
    <property type="entry name" value="L-PG_synthase/AglD"/>
</dbReference>
<sequence>MTPAGPAVTPPEPSRAGRRPVHRHPVDLVRVVLGLAVLGLGFLVAQRGELSAFERDVFQLVNDLPQSVFPIVWLVMQLGNVVAVPVVAAVAALTRRLRMARDMLLAGVLAYFAADLVKSVVQRERPGGFAVAVNFPEGPVGGLGFISGHSAVAAALATAAVPYLSRRARRVAWALAWTVALARVYVGAHLPLDVVGGLGVGWAIGSLVHWLLGVPRREVSPARVGQLLERYGLPVRDLRPADVRARSSHPFEGVDERGRRLYVKFLEPDRSERDWLFRLWRLLAVRDIKDADAVAPLGQQAEHEAVAAMIARERGVRVARVFLARGSDRGAVVVQEHLPGRGLDELPADELTPELLGRVWEQVRLLHAARVAHHDLVASSVLVDDDGRPSIVDFGNALTGAGDDAMAGDVAELMASLALRTDPELVADTAVAVLGPDAVAAALPGLAPLSLSSATRSEVRDGRARLHPLRVAVRRTLGLPDPRRPEFGPPGIGARLAVAGGAALVLVGVPLLAGATAFLDSVERGGWRWLGAALALAVVARGANAAAALMTVERRLAVGRTYGASMVAEAASLLHGSAGWRRSAARFVERAGVQPAAARRSIDRFVAGAIVAAVLVAAGTLVMALVEDRLGDWEAPEALVPAVALGLAAWALVLAGQWLARRHDTGTGSRRHVTRTLREELVRMRRGEGDPWRRGGQLGWTMLAVGLEGSALAAAMHAVGASVPLLATATVYAGLHLLWSVLPATSAPGAAEVALVLALTALGAPLASACAAALVFRLLTFWVPAAIGSLLTARFEHRFGA</sequence>
<dbReference type="SUPFAM" id="SSF56112">
    <property type="entry name" value="Protein kinase-like (PK-like)"/>
    <property type="match status" value="1"/>
</dbReference>
<comment type="caution">
    <text evidence="9">The sequence shown here is derived from an EMBL/GenBank/DDBJ whole genome shotgun (WGS) entry which is preliminary data.</text>
</comment>
<feature type="transmembrane region" description="Helical" evidence="7">
    <location>
        <begin position="141"/>
        <end position="164"/>
    </location>
</feature>
<evidence type="ECO:0000259" key="8">
    <source>
        <dbReference type="SMART" id="SM00014"/>
    </source>
</evidence>
<dbReference type="Pfam" id="PF01569">
    <property type="entry name" value="PAP2"/>
    <property type="match status" value="1"/>
</dbReference>
<evidence type="ECO:0000256" key="2">
    <source>
        <dbReference type="ARBA" id="ARBA00022475"/>
    </source>
</evidence>
<dbReference type="SMART" id="SM00014">
    <property type="entry name" value="acidPPc"/>
    <property type="match status" value="1"/>
</dbReference>
<protein>
    <submittedName>
        <fullName evidence="9">Phosphatase PAP2 family protein</fullName>
    </submittedName>
</protein>
<feature type="transmembrane region" description="Helical" evidence="7">
    <location>
        <begin position="171"/>
        <end position="188"/>
    </location>
</feature>
<feature type="transmembrane region" description="Helical" evidence="7">
    <location>
        <begin position="529"/>
        <end position="552"/>
    </location>
</feature>
<dbReference type="PANTHER" id="PTHR39087">
    <property type="entry name" value="UPF0104 MEMBRANE PROTEIN MJ1595"/>
    <property type="match status" value="1"/>
</dbReference>
<keyword evidence="2" id="KW-1003">Cell membrane</keyword>
<proteinExistence type="predicted"/>
<dbReference type="Gene3D" id="1.10.510.10">
    <property type="entry name" value="Transferase(Phosphotransferase) domain 1"/>
    <property type="match status" value="1"/>
</dbReference>
<keyword evidence="3 7" id="KW-0812">Transmembrane</keyword>
<feature type="transmembrane region" description="Helical" evidence="7">
    <location>
        <begin position="68"/>
        <end position="91"/>
    </location>
</feature>
<dbReference type="InterPro" id="IPR000326">
    <property type="entry name" value="PAP2/HPO"/>
</dbReference>
<organism evidence="9 10">
    <name type="scientific">Geodermatophilus sabuli</name>
    <dbReference type="NCBI Taxonomy" id="1564158"/>
    <lineage>
        <taxon>Bacteria</taxon>
        <taxon>Bacillati</taxon>
        <taxon>Actinomycetota</taxon>
        <taxon>Actinomycetes</taxon>
        <taxon>Geodermatophilales</taxon>
        <taxon>Geodermatophilaceae</taxon>
        <taxon>Geodermatophilus</taxon>
    </lineage>
</organism>
<comment type="subcellular location">
    <subcellularLocation>
        <location evidence="1">Cell membrane</location>
        <topology evidence="1">Multi-pass membrane protein</topology>
    </subcellularLocation>
</comment>
<evidence type="ECO:0000256" key="4">
    <source>
        <dbReference type="ARBA" id="ARBA00022989"/>
    </source>
</evidence>
<keyword evidence="4 7" id="KW-1133">Transmembrane helix</keyword>
<feature type="transmembrane region" description="Helical" evidence="7">
    <location>
        <begin position="194"/>
        <end position="213"/>
    </location>
</feature>
<feature type="transmembrane region" description="Helical" evidence="7">
    <location>
        <begin position="638"/>
        <end position="660"/>
    </location>
</feature>
<dbReference type="Pfam" id="PF03706">
    <property type="entry name" value="LPG_synthase_TM"/>
    <property type="match status" value="1"/>
</dbReference>
<dbReference type="AlphaFoldDB" id="A0A7K3VUD4"/>
<feature type="transmembrane region" description="Helical" evidence="7">
    <location>
        <begin position="103"/>
        <end position="121"/>
    </location>
</feature>
<feature type="transmembrane region" description="Helical" evidence="7">
    <location>
        <begin position="605"/>
        <end position="626"/>
    </location>
</feature>
<evidence type="ECO:0000256" key="1">
    <source>
        <dbReference type="ARBA" id="ARBA00004651"/>
    </source>
</evidence>
<dbReference type="InterPro" id="IPR036938">
    <property type="entry name" value="PAP2/HPO_sf"/>
</dbReference>
<evidence type="ECO:0000313" key="10">
    <source>
        <dbReference type="Proteomes" id="UP000470246"/>
    </source>
</evidence>
<keyword evidence="5 7" id="KW-0472">Membrane</keyword>
<evidence type="ECO:0000256" key="5">
    <source>
        <dbReference type="ARBA" id="ARBA00023136"/>
    </source>
</evidence>
<dbReference type="SUPFAM" id="SSF48317">
    <property type="entry name" value="Acid phosphatase/Vanadium-dependent haloperoxidase"/>
    <property type="match status" value="1"/>
</dbReference>
<evidence type="ECO:0000256" key="3">
    <source>
        <dbReference type="ARBA" id="ARBA00022692"/>
    </source>
</evidence>
<keyword evidence="10" id="KW-1185">Reference proteome</keyword>
<dbReference type="EMBL" id="JAAGWF010000001">
    <property type="protein sequence ID" value="NEK56261.1"/>
    <property type="molecule type" value="Genomic_DNA"/>
</dbReference>
<gene>
    <name evidence="9" type="ORF">GCU56_00030</name>
</gene>
<feature type="transmembrane region" description="Helical" evidence="7">
    <location>
        <begin position="28"/>
        <end position="48"/>
    </location>
</feature>
<feature type="transmembrane region" description="Helical" evidence="7">
    <location>
        <begin position="754"/>
        <end position="776"/>
    </location>
</feature>
<reference evidence="9 10" key="1">
    <citation type="submission" date="2020-02" db="EMBL/GenBank/DDBJ databases">
        <title>Geodermatophilus sabuli CPCC 205279 I12A-02694.</title>
        <authorList>
            <person name="Jiang Z."/>
        </authorList>
    </citation>
    <scope>NUCLEOTIDE SEQUENCE [LARGE SCALE GENOMIC DNA]</scope>
    <source>
        <strain evidence="9 10">I12A-02694</strain>
    </source>
</reference>
<dbReference type="GO" id="GO:0005886">
    <property type="term" value="C:plasma membrane"/>
    <property type="evidence" value="ECO:0007669"/>
    <property type="project" value="UniProtKB-SubCell"/>
</dbReference>
<feature type="region of interest" description="Disordered" evidence="6">
    <location>
        <begin position="1"/>
        <end position="20"/>
    </location>
</feature>
<evidence type="ECO:0000256" key="6">
    <source>
        <dbReference type="SAM" id="MobiDB-lite"/>
    </source>
</evidence>
<name>A0A7K3VUD4_9ACTN</name>
<feature type="domain" description="Phosphatidic acid phosphatase type 2/haloperoxidase" evidence="8">
    <location>
        <begin position="100"/>
        <end position="209"/>
    </location>
</feature>
<dbReference type="InterPro" id="IPR011009">
    <property type="entry name" value="Kinase-like_dom_sf"/>
</dbReference>
<feature type="transmembrane region" description="Helical" evidence="7">
    <location>
        <begin position="725"/>
        <end position="742"/>
    </location>
</feature>
<dbReference type="RefSeq" id="WP_163479464.1">
    <property type="nucleotide sequence ID" value="NZ_JAAGWF010000001.1"/>
</dbReference>
<accession>A0A7K3VUD4</accession>
<evidence type="ECO:0000256" key="7">
    <source>
        <dbReference type="SAM" id="Phobius"/>
    </source>
</evidence>
<feature type="transmembrane region" description="Helical" evidence="7">
    <location>
        <begin position="492"/>
        <end position="517"/>
    </location>
</feature>
<dbReference type="Proteomes" id="UP000470246">
    <property type="component" value="Unassembled WGS sequence"/>
</dbReference>
<dbReference type="Gene3D" id="1.20.144.10">
    <property type="entry name" value="Phosphatidic acid phosphatase type 2/haloperoxidase"/>
    <property type="match status" value="1"/>
</dbReference>
<dbReference type="PANTHER" id="PTHR39087:SF2">
    <property type="entry name" value="UPF0104 MEMBRANE PROTEIN MJ1595"/>
    <property type="match status" value="1"/>
</dbReference>